<dbReference type="Proteomes" id="UP000193498">
    <property type="component" value="Unassembled WGS sequence"/>
</dbReference>
<dbReference type="InterPro" id="IPR036640">
    <property type="entry name" value="ABC1_TM_sf"/>
</dbReference>
<gene>
    <name evidence="12" type="ORF">K493DRAFT_372120</name>
</gene>
<dbReference type="GO" id="GO:0016887">
    <property type="term" value="F:ATP hydrolysis activity"/>
    <property type="evidence" value="ECO:0007669"/>
    <property type="project" value="InterPro"/>
</dbReference>
<feature type="domain" description="ABC transmembrane type-1" evidence="11">
    <location>
        <begin position="712"/>
        <end position="999"/>
    </location>
</feature>
<evidence type="ECO:0000259" key="10">
    <source>
        <dbReference type="PROSITE" id="PS50893"/>
    </source>
</evidence>
<dbReference type="CDD" id="cd18577">
    <property type="entry name" value="ABC_6TM_Pgp_ABCB1_D1_like"/>
    <property type="match status" value="1"/>
</dbReference>
<dbReference type="STRING" id="1314790.A0A1Y1YC24"/>
<evidence type="ECO:0000256" key="7">
    <source>
        <dbReference type="ARBA" id="ARBA00023136"/>
    </source>
</evidence>
<dbReference type="GO" id="GO:0015421">
    <property type="term" value="F:ABC-type oligopeptide transporter activity"/>
    <property type="evidence" value="ECO:0007669"/>
    <property type="project" value="TreeGrafter"/>
</dbReference>
<keyword evidence="3 9" id="KW-0812">Transmembrane</keyword>
<evidence type="ECO:0000256" key="3">
    <source>
        <dbReference type="ARBA" id="ARBA00022692"/>
    </source>
</evidence>
<dbReference type="Pfam" id="PF00664">
    <property type="entry name" value="ABC_membrane"/>
    <property type="match status" value="2"/>
</dbReference>
<sequence length="1282" mass="139869">MTTLTNYSCSKETKATIHSVSYLSLYRFATPLDQLYILLAIICSITTGVGQSLIAIAFGNITTDLSSMDAGTQVLSSVRFFFILGLIIFVAAYGQMYFWTLSAENQGKLIRERYLHAVLRQDMAWHDGGSALTDGDDSNPGKKQADSLTTHLCADTQVIFEGMAEKVGIVISNSVTFLSGYVISFTRGWRLALVLLSLLPFMIGKYISTSAEEHDAYSAAGGVAEQAFSSIRTVFVFNGQKREYDAYVKHLKSAYRSGMKKAILNGLGFGFIMFLVFAPDSLSFWYGAKLISSGEMTSEDVMTVFMGITVGAYALWEVAPNVGIFASAQGAAYHIFKTIDRAPDIDSSSSEGDKPENVQGQITIQNVDFTYPVRPGVQVLKNISMCIQPGQTVALVGHSGSGKSTIVELIQRLYDPAAGSISVDNVDLRTYNVSFLRDMIGIVSQEPVLFNITIRENIALGIRKGQAPPTDQEIENTCRLANAHNFIEKLPMKYDTVVGEKGIFLSGGQKQRIAIARALIKEPRILMLDEATSALDTESERIVQEALEKASAGRTTLVVAHRLSTIKNADLIYVMDKGVVLESGTHESLLELQGTYAELVAKQQLKTGSIDQDAFAASICTAPSSTKHSASIDDSKDSMPVDNCHISIASQSKPDPGSKSKSKSELSAKPHATTIEIEKIERDSRGQVAGRTQRALISRVAKYMRPDAGLVLIGVVLSGASGVIFPLFAKYFGQIWDLMTRPQDPGWNASINANALMTIIIALAAGLTMGGSTVIFDWIGERMALRMRSLSFEAILSQEAGFFDKEEHSIGSLTSHLATDAYQMHELVSQLARIIIQTVAMVALSLALAATTSWRITLVTLVGLPFLALAEYIEIGALTAIEEETQEAYEQSAKIACEAILNIRTVVGLAKESHFEAQYESATSVPHQYVRRKAYLGSAGFAMAQSIIYWIYAAGFYAGLRFVDAGVMEWSEIFTTMFYIVFLAMNLGQMAAQIPTYVKGKQSAIHIFDLLDKRTTIDALADGISFPSDKPPMGSVSLNEVDFHYPTRPDIDIFHGFGMEANPGQTLALVGPSGCGKSTVIALLERWYDVLRGQVTIDGYDLRDMHLSNIRSHMALVGQEPVLFDLTIGENIQYGIPDDRPFDHEMVVAAAQASNIHDFVTSLPDGYDTRVGDKGSQLSGGQKQRIAIARAIIRNPKILLLDEATSALDSESENLVQDALDRARAGRTTIVIAHRLSTIQDADKILVINNGQVIESGQHHELLALNGMYANLCMQQNLQVTH</sequence>
<dbReference type="InterPro" id="IPR027417">
    <property type="entry name" value="P-loop_NTPase"/>
</dbReference>
<keyword evidence="13" id="KW-1185">Reference proteome</keyword>
<proteinExistence type="inferred from homology"/>
<dbReference type="InParanoid" id="A0A1Y1YC24"/>
<dbReference type="OrthoDB" id="6500128at2759"/>
<dbReference type="InterPro" id="IPR011527">
    <property type="entry name" value="ABC1_TM_dom"/>
</dbReference>
<dbReference type="PROSITE" id="PS50893">
    <property type="entry name" value="ABC_TRANSPORTER_2"/>
    <property type="match status" value="2"/>
</dbReference>
<comment type="similarity">
    <text evidence="2">Belongs to the ABC transporter superfamily. ABCB family. Multidrug resistance exporter (TC 3.A.1.201) subfamily.</text>
</comment>
<feature type="transmembrane region" description="Helical" evidence="9">
    <location>
        <begin position="934"/>
        <end position="953"/>
    </location>
</feature>
<evidence type="ECO:0000256" key="4">
    <source>
        <dbReference type="ARBA" id="ARBA00022741"/>
    </source>
</evidence>
<evidence type="ECO:0000256" key="1">
    <source>
        <dbReference type="ARBA" id="ARBA00004141"/>
    </source>
</evidence>
<dbReference type="FunFam" id="3.40.50.300:FF:000916">
    <property type="entry name" value="ABC transporter B family member 9"/>
    <property type="match status" value="1"/>
</dbReference>
<keyword evidence="4" id="KW-0547">Nucleotide-binding</keyword>
<dbReference type="InterPro" id="IPR003593">
    <property type="entry name" value="AAA+_ATPase"/>
</dbReference>
<keyword evidence="12" id="KW-0378">Hydrolase</keyword>
<name>A0A1Y1YC24_9FUNG</name>
<feature type="domain" description="ABC transporter" evidence="10">
    <location>
        <begin position="1036"/>
        <end position="1275"/>
    </location>
</feature>
<feature type="domain" description="ABC transmembrane type-1" evidence="11">
    <location>
        <begin position="38"/>
        <end position="327"/>
    </location>
</feature>
<evidence type="ECO:0000259" key="11">
    <source>
        <dbReference type="PROSITE" id="PS50929"/>
    </source>
</evidence>
<evidence type="ECO:0000313" key="12">
    <source>
        <dbReference type="EMBL" id="ORX95493.1"/>
    </source>
</evidence>
<dbReference type="InterPro" id="IPR003439">
    <property type="entry name" value="ABC_transporter-like_ATP-bd"/>
</dbReference>
<dbReference type="SUPFAM" id="SSF52540">
    <property type="entry name" value="P-loop containing nucleoside triphosphate hydrolases"/>
    <property type="match status" value="2"/>
</dbReference>
<evidence type="ECO:0000256" key="5">
    <source>
        <dbReference type="ARBA" id="ARBA00022840"/>
    </source>
</evidence>
<comment type="caution">
    <text evidence="12">The sequence shown here is derived from an EMBL/GenBank/DDBJ whole genome shotgun (WGS) entry which is preliminary data.</text>
</comment>
<feature type="transmembrane region" description="Helical" evidence="9">
    <location>
        <begin position="35"/>
        <end position="58"/>
    </location>
</feature>
<feature type="transmembrane region" description="Helical" evidence="9">
    <location>
        <begin position="973"/>
        <end position="992"/>
    </location>
</feature>
<dbReference type="PROSITE" id="PS50929">
    <property type="entry name" value="ABC_TM1F"/>
    <property type="match status" value="2"/>
</dbReference>
<feature type="transmembrane region" description="Helical" evidence="9">
    <location>
        <begin position="262"/>
        <end position="286"/>
    </location>
</feature>
<dbReference type="PROSITE" id="PS00211">
    <property type="entry name" value="ABC_TRANSPORTER_1"/>
    <property type="match status" value="2"/>
</dbReference>
<feature type="transmembrane region" description="Helical" evidence="9">
    <location>
        <begin position="831"/>
        <end position="850"/>
    </location>
</feature>
<dbReference type="CDD" id="cd03249">
    <property type="entry name" value="ABC_MTABC3_MDL1_MDL2"/>
    <property type="match status" value="2"/>
</dbReference>
<dbReference type="SMART" id="SM00382">
    <property type="entry name" value="AAA"/>
    <property type="match status" value="2"/>
</dbReference>
<dbReference type="SUPFAM" id="SSF90123">
    <property type="entry name" value="ABC transporter transmembrane region"/>
    <property type="match status" value="2"/>
</dbReference>
<feature type="transmembrane region" description="Helical" evidence="9">
    <location>
        <begin position="753"/>
        <end position="779"/>
    </location>
</feature>
<dbReference type="Gene3D" id="1.20.1560.10">
    <property type="entry name" value="ABC transporter type 1, transmembrane domain"/>
    <property type="match status" value="1"/>
</dbReference>
<feature type="domain" description="ABC transporter" evidence="10">
    <location>
        <begin position="362"/>
        <end position="602"/>
    </location>
</feature>
<dbReference type="GO" id="GO:0005743">
    <property type="term" value="C:mitochondrial inner membrane"/>
    <property type="evidence" value="ECO:0007669"/>
    <property type="project" value="TreeGrafter"/>
</dbReference>
<dbReference type="InterPro" id="IPR039421">
    <property type="entry name" value="Type_1_exporter"/>
</dbReference>
<evidence type="ECO:0000256" key="8">
    <source>
        <dbReference type="SAM" id="MobiDB-lite"/>
    </source>
</evidence>
<dbReference type="FunFam" id="3.40.50.300:FF:000251">
    <property type="entry name" value="ABC transporter B family member 19"/>
    <property type="match status" value="1"/>
</dbReference>
<evidence type="ECO:0000256" key="2">
    <source>
        <dbReference type="ARBA" id="ARBA00007577"/>
    </source>
</evidence>
<dbReference type="PANTHER" id="PTHR43394:SF27">
    <property type="entry name" value="ATP-DEPENDENT TRANSLOCASE ABCB1-LIKE"/>
    <property type="match status" value="1"/>
</dbReference>
<dbReference type="CDD" id="cd18578">
    <property type="entry name" value="ABC_6TM_Pgp_ABCB1_D2_like"/>
    <property type="match status" value="1"/>
</dbReference>
<protein>
    <submittedName>
        <fullName evidence="12">p-loop containing nucleoside triphosphate hydrolase protein</fullName>
    </submittedName>
</protein>
<dbReference type="Pfam" id="PF00005">
    <property type="entry name" value="ABC_tran"/>
    <property type="match status" value="2"/>
</dbReference>
<dbReference type="InterPro" id="IPR017871">
    <property type="entry name" value="ABC_transporter-like_CS"/>
</dbReference>
<feature type="transmembrane region" description="Helical" evidence="9">
    <location>
        <begin position="301"/>
        <end position="319"/>
    </location>
</feature>
<keyword evidence="7 9" id="KW-0472">Membrane</keyword>
<dbReference type="Gene3D" id="3.40.50.300">
    <property type="entry name" value="P-loop containing nucleotide triphosphate hydrolases"/>
    <property type="match status" value="2"/>
</dbReference>
<feature type="transmembrane region" description="Helical" evidence="9">
    <location>
        <begin position="708"/>
        <end position="733"/>
    </location>
</feature>
<feature type="region of interest" description="Disordered" evidence="8">
    <location>
        <begin position="647"/>
        <end position="672"/>
    </location>
</feature>
<dbReference type="GO" id="GO:0090374">
    <property type="term" value="P:oligopeptide export from mitochondrion"/>
    <property type="evidence" value="ECO:0007669"/>
    <property type="project" value="TreeGrafter"/>
</dbReference>
<dbReference type="PANTHER" id="PTHR43394">
    <property type="entry name" value="ATP-DEPENDENT PERMEASE MDL1, MITOCHONDRIAL"/>
    <property type="match status" value="1"/>
</dbReference>
<dbReference type="EMBL" id="MCFE01000174">
    <property type="protein sequence ID" value="ORX95493.1"/>
    <property type="molecule type" value="Genomic_DNA"/>
</dbReference>
<dbReference type="GO" id="GO:0005524">
    <property type="term" value="F:ATP binding"/>
    <property type="evidence" value="ECO:0007669"/>
    <property type="project" value="UniProtKB-KW"/>
</dbReference>
<comment type="subcellular location">
    <subcellularLocation>
        <location evidence="1">Membrane</location>
        <topology evidence="1">Multi-pass membrane protein</topology>
    </subcellularLocation>
</comment>
<feature type="compositionally biased region" description="Basic and acidic residues" evidence="8">
    <location>
        <begin position="656"/>
        <end position="668"/>
    </location>
</feature>
<evidence type="ECO:0000256" key="6">
    <source>
        <dbReference type="ARBA" id="ARBA00022989"/>
    </source>
</evidence>
<accession>A0A1Y1YC24</accession>
<feature type="transmembrane region" description="Helical" evidence="9">
    <location>
        <begin position="78"/>
        <end position="101"/>
    </location>
</feature>
<keyword evidence="5" id="KW-0067">ATP-binding</keyword>
<organism evidence="12 13">
    <name type="scientific">Basidiobolus meristosporus CBS 931.73</name>
    <dbReference type="NCBI Taxonomy" id="1314790"/>
    <lineage>
        <taxon>Eukaryota</taxon>
        <taxon>Fungi</taxon>
        <taxon>Fungi incertae sedis</taxon>
        <taxon>Zoopagomycota</taxon>
        <taxon>Entomophthoromycotina</taxon>
        <taxon>Basidiobolomycetes</taxon>
        <taxon>Basidiobolales</taxon>
        <taxon>Basidiobolaceae</taxon>
        <taxon>Basidiobolus</taxon>
    </lineage>
</organism>
<evidence type="ECO:0000256" key="9">
    <source>
        <dbReference type="SAM" id="Phobius"/>
    </source>
</evidence>
<evidence type="ECO:0000313" key="13">
    <source>
        <dbReference type="Proteomes" id="UP000193498"/>
    </source>
</evidence>
<keyword evidence="6 9" id="KW-1133">Transmembrane helix</keyword>
<reference evidence="12 13" key="1">
    <citation type="submission" date="2016-07" db="EMBL/GenBank/DDBJ databases">
        <title>Pervasive Adenine N6-methylation of Active Genes in Fungi.</title>
        <authorList>
            <consortium name="DOE Joint Genome Institute"/>
            <person name="Mondo S.J."/>
            <person name="Dannebaum R.O."/>
            <person name="Kuo R.C."/>
            <person name="Labutti K."/>
            <person name="Haridas S."/>
            <person name="Kuo A."/>
            <person name="Salamov A."/>
            <person name="Ahrendt S.R."/>
            <person name="Lipzen A."/>
            <person name="Sullivan W."/>
            <person name="Andreopoulos W.B."/>
            <person name="Clum A."/>
            <person name="Lindquist E."/>
            <person name="Daum C."/>
            <person name="Ramamoorthy G.K."/>
            <person name="Gryganskyi A."/>
            <person name="Culley D."/>
            <person name="Magnuson J.K."/>
            <person name="James T.Y."/>
            <person name="O'Malley M.A."/>
            <person name="Stajich J.E."/>
            <person name="Spatafora J.W."/>
            <person name="Visel A."/>
            <person name="Grigoriev I.V."/>
        </authorList>
    </citation>
    <scope>NUCLEOTIDE SEQUENCE [LARGE SCALE GENOMIC DNA]</scope>
    <source>
        <strain evidence="12 13">CBS 931.73</strain>
    </source>
</reference>